<dbReference type="EMBL" id="CM039429">
    <property type="protein sequence ID" value="KAI4349931.1"/>
    <property type="molecule type" value="Genomic_DNA"/>
</dbReference>
<organism evidence="1 2">
    <name type="scientific">Bauhinia variegata</name>
    <name type="common">Purple orchid tree</name>
    <name type="synonym">Phanera variegata</name>
    <dbReference type="NCBI Taxonomy" id="167791"/>
    <lineage>
        <taxon>Eukaryota</taxon>
        <taxon>Viridiplantae</taxon>
        <taxon>Streptophyta</taxon>
        <taxon>Embryophyta</taxon>
        <taxon>Tracheophyta</taxon>
        <taxon>Spermatophyta</taxon>
        <taxon>Magnoliopsida</taxon>
        <taxon>eudicotyledons</taxon>
        <taxon>Gunneridae</taxon>
        <taxon>Pentapetalae</taxon>
        <taxon>rosids</taxon>
        <taxon>fabids</taxon>
        <taxon>Fabales</taxon>
        <taxon>Fabaceae</taxon>
        <taxon>Cercidoideae</taxon>
        <taxon>Cercideae</taxon>
        <taxon>Bauhiniinae</taxon>
        <taxon>Bauhinia</taxon>
    </lineage>
</organism>
<dbReference type="Proteomes" id="UP000828941">
    <property type="component" value="Chromosome 4"/>
</dbReference>
<comment type="caution">
    <text evidence="1">The sequence shown here is derived from an EMBL/GenBank/DDBJ whole genome shotgun (WGS) entry which is preliminary data.</text>
</comment>
<sequence length="264" mass="29597">MATGSNIEMLSEECVSTILSYTSPPDACRFSLVSSTFQSAANSDLVWHKFLPSDYEDIVSTALKPLTFSTKKDLFYALCRPLLIDGGNKSFQLDKFSSKKSYVLSARELLITWSNDPMLWSWRSMPESRFPVVAVLRTVSWLEIIGKIRTGILTRDTLYGAYLIIKLSHRAYGLESAASEISVEVGNRVQSGRAYLCLKDENRHKTGNTVNQGVPSKRNDGWMEIELGEFFSGESDEEVKMSLTEADYHLKGGLIIEGIEVRPK</sequence>
<proteinExistence type="predicted"/>
<evidence type="ECO:0000313" key="2">
    <source>
        <dbReference type="Proteomes" id="UP000828941"/>
    </source>
</evidence>
<protein>
    <submittedName>
        <fullName evidence="1">Uncharacterized protein</fullName>
    </submittedName>
</protein>
<gene>
    <name evidence="1" type="ORF">L6164_010472</name>
</gene>
<evidence type="ECO:0000313" key="1">
    <source>
        <dbReference type="EMBL" id="KAI4349931.1"/>
    </source>
</evidence>
<reference evidence="1 2" key="1">
    <citation type="journal article" date="2022" name="DNA Res.">
        <title>Chromosomal-level genome assembly of the orchid tree Bauhinia variegata (Leguminosae; Cercidoideae) supports the allotetraploid origin hypothesis of Bauhinia.</title>
        <authorList>
            <person name="Zhong Y."/>
            <person name="Chen Y."/>
            <person name="Zheng D."/>
            <person name="Pang J."/>
            <person name="Liu Y."/>
            <person name="Luo S."/>
            <person name="Meng S."/>
            <person name="Qian L."/>
            <person name="Wei D."/>
            <person name="Dai S."/>
            <person name="Zhou R."/>
        </authorList>
    </citation>
    <scope>NUCLEOTIDE SEQUENCE [LARGE SCALE GENOMIC DNA]</scope>
    <source>
        <strain evidence="1">BV-YZ2020</strain>
    </source>
</reference>
<keyword evidence="2" id="KW-1185">Reference proteome</keyword>
<accession>A0ACB9PN75</accession>
<name>A0ACB9PN75_BAUVA</name>